<protein>
    <recommendedName>
        <fullName evidence="2">Beta-glucanase</fullName>
    </recommendedName>
    <alternativeName>
        <fullName evidence="7">1,3-1,4-beta-D-glucan 4-glucanohydrolase</fullName>
    </alternativeName>
    <alternativeName>
        <fullName evidence="6">Endo-beta-1,3-1,4 glucanase</fullName>
    </alternativeName>
    <alternativeName>
        <fullName evidence="5">Lichenase</fullName>
    </alternativeName>
</protein>
<dbReference type="Gene3D" id="2.60.120.200">
    <property type="match status" value="1"/>
</dbReference>
<evidence type="ECO:0000256" key="5">
    <source>
        <dbReference type="ARBA" id="ARBA00029722"/>
    </source>
</evidence>
<evidence type="ECO:0000256" key="2">
    <source>
        <dbReference type="ARBA" id="ARBA00014569"/>
    </source>
</evidence>
<keyword evidence="4 10" id="KW-0326">Glycosidase</keyword>
<reference evidence="11" key="1">
    <citation type="submission" date="2014-09" db="EMBL/GenBank/DDBJ databases">
        <title>Vibrio variabilis JCM 19239. (C206) whole genome shotgun sequence.</title>
        <authorList>
            <person name="Sawabe T."/>
            <person name="Meirelles P."/>
            <person name="Nakanishi M."/>
            <person name="Sayaka M."/>
            <person name="Hattori M."/>
            <person name="Ohkuma M."/>
        </authorList>
    </citation>
    <scope>NUCLEOTIDE SEQUENCE [LARGE SCALE GENOMIC DNA]</scope>
    <source>
        <strain evidence="11">JCM 19239</strain>
    </source>
</reference>
<dbReference type="PROSITE" id="PS51762">
    <property type="entry name" value="GH16_2"/>
    <property type="match status" value="1"/>
</dbReference>
<comment type="similarity">
    <text evidence="1">Belongs to the glycosyl hydrolase 16 family.</text>
</comment>
<proteinExistence type="inferred from homology"/>
<keyword evidence="11" id="KW-1185">Reference proteome</keyword>
<keyword evidence="8" id="KW-0732">Signal</keyword>
<feature type="signal peptide" evidence="8">
    <location>
        <begin position="1"/>
        <end position="20"/>
    </location>
</feature>
<evidence type="ECO:0000259" key="9">
    <source>
        <dbReference type="PROSITE" id="PS51762"/>
    </source>
</evidence>
<organism evidence="10 11">
    <name type="scientific">Vibrio variabilis</name>
    <dbReference type="NCBI Taxonomy" id="990271"/>
    <lineage>
        <taxon>Bacteria</taxon>
        <taxon>Pseudomonadati</taxon>
        <taxon>Pseudomonadota</taxon>
        <taxon>Gammaproteobacteria</taxon>
        <taxon>Vibrionales</taxon>
        <taxon>Vibrionaceae</taxon>
        <taxon>Vibrio</taxon>
    </lineage>
</organism>
<dbReference type="InterPro" id="IPR000757">
    <property type="entry name" value="Beta-glucanase-like"/>
</dbReference>
<evidence type="ECO:0000256" key="3">
    <source>
        <dbReference type="ARBA" id="ARBA00022801"/>
    </source>
</evidence>
<dbReference type="GO" id="GO:0042972">
    <property type="term" value="F:licheninase activity"/>
    <property type="evidence" value="ECO:0007669"/>
    <property type="project" value="UniProtKB-EC"/>
</dbReference>
<dbReference type="EMBL" id="BBMS01000013">
    <property type="protein sequence ID" value="GAL25892.1"/>
    <property type="molecule type" value="Genomic_DNA"/>
</dbReference>
<dbReference type="SUPFAM" id="SSF49899">
    <property type="entry name" value="Concanavalin A-like lectins/glucanases"/>
    <property type="match status" value="1"/>
</dbReference>
<dbReference type="InterPro" id="IPR008264">
    <property type="entry name" value="Beta_glucanase"/>
</dbReference>
<accession>A0ABQ0JAV2</accession>
<sequence length="258" mass="29792">MVKPFTYLAAGLMTPAIAMGASFSDPLTELDNQTWFLADGWENGFPFLNRWTKEQALFTNEGLTLTLKNTIDNHGYKDVVSGEIRSYGYYGNGCFEVEMKPVKADGVVSAFFLFAGPYDQPEGGNGIHNEIDIEFLGMNTNLVQLNFWTNDDNYEQHNEYIHYLDFDASEDFHTYAIEWNKNTIKWFIDGELVYRVRNTDDQPIPMKSDSRLRIMMNVWATNPQISNWAGTYDETTGLEHSAHFRNFKYTRSRCKNNE</sequence>
<dbReference type="InterPro" id="IPR013320">
    <property type="entry name" value="ConA-like_dom_sf"/>
</dbReference>
<evidence type="ECO:0000256" key="8">
    <source>
        <dbReference type="SAM" id="SignalP"/>
    </source>
</evidence>
<evidence type="ECO:0000256" key="6">
    <source>
        <dbReference type="ARBA" id="ARBA00029771"/>
    </source>
</evidence>
<dbReference type="Pfam" id="PF00722">
    <property type="entry name" value="Glyco_hydro_16"/>
    <property type="match status" value="1"/>
</dbReference>
<dbReference type="InterPro" id="IPR044791">
    <property type="entry name" value="Beta-glucanase/XTH"/>
</dbReference>
<feature type="domain" description="GH16" evidence="9">
    <location>
        <begin position="7"/>
        <end position="237"/>
    </location>
</feature>
<comment type="caution">
    <text evidence="10">The sequence shown here is derived from an EMBL/GenBank/DDBJ whole genome shotgun (WGS) entry which is preliminary data.</text>
</comment>
<dbReference type="PANTHER" id="PTHR31062">
    <property type="entry name" value="XYLOGLUCAN ENDOTRANSGLUCOSYLASE/HYDROLASE PROTEIN 8-RELATED"/>
    <property type="match status" value="1"/>
</dbReference>
<evidence type="ECO:0000256" key="7">
    <source>
        <dbReference type="ARBA" id="ARBA00031665"/>
    </source>
</evidence>
<feature type="chain" id="PRO_5047403078" description="Beta-glucanase" evidence="8">
    <location>
        <begin position="21"/>
        <end position="258"/>
    </location>
</feature>
<evidence type="ECO:0000313" key="11">
    <source>
        <dbReference type="Proteomes" id="UP000029223"/>
    </source>
</evidence>
<dbReference type="PRINTS" id="PR00737">
    <property type="entry name" value="GLHYDRLASE16"/>
</dbReference>
<evidence type="ECO:0000256" key="4">
    <source>
        <dbReference type="ARBA" id="ARBA00023295"/>
    </source>
</evidence>
<evidence type="ECO:0000313" key="10">
    <source>
        <dbReference type="EMBL" id="GAL25892.1"/>
    </source>
</evidence>
<evidence type="ECO:0000256" key="1">
    <source>
        <dbReference type="ARBA" id="ARBA00006865"/>
    </source>
</evidence>
<name>A0ABQ0JAV2_9VIBR</name>
<gene>
    <name evidence="10" type="ORF">JCM19239_1245</name>
</gene>
<dbReference type="Proteomes" id="UP000029223">
    <property type="component" value="Unassembled WGS sequence"/>
</dbReference>
<keyword evidence="3 10" id="KW-0378">Hydrolase</keyword>